<gene>
    <name evidence="1" type="ORF">U0070_019562</name>
</gene>
<dbReference type="AlphaFoldDB" id="A0AAW0JMG4"/>
<protein>
    <submittedName>
        <fullName evidence="1">Uncharacterized protein</fullName>
    </submittedName>
</protein>
<reference evidence="1 2" key="1">
    <citation type="journal article" date="2023" name="bioRxiv">
        <title>Conserved and derived expression patterns and positive selection on dental genes reveal complex evolutionary context of ever-growing rodent molars.</title>
        <authorList>
            <person name="Calamari Z.T."/>
            <person name="Song A."/>
            <person name="Cohen E."/>
            <person name="Akter M."/>
            <person name="Roy R.D."/>
            <person name="Hallikas O."/>
            <person name="Christensen M.M."/>
            <person name="Li P."/>
            <person name="Marangoni P."/>
            <person name="Jernvall J."/>
            <person name="Klein O.D."/>
        </authorList>
    </citation>
    <scope>NUCLEOTIDE SEQUENCE [LARGE SCALE GENOMIC DNA]</scope>
    <source>
        <strain evidence="1">V071</strain>
    </source>
</reference>
<dbReference type="EMBL" id="JBBHLL010000029">
    <property type="protein sequence ID" value="KAK7827738.1"/>
    <property type="molecule type" value="Genomic_DNA"/>
</dbReference>
<comment type="caution">
    <text evidence="1">The sequence shown here is derived from an EMBL/GenBank/DDBJ whole genome shotgun (WGS) entry which is preliminary data.</text>
</comment>
<organism evidence="1 2">
    <name type="scientific">Myodes glareolus</name>
    <name type="common">Bank vole</name>
    <name type="synonym">Clethrionomys glareolus</name>
    <dbReference type="NCBI Taxonomy" id="447135"/>
    <lineage>
        <taxon>Eukaryota</taxon>
        <taxon>Metazoa</taxon>
        <taxon>Chordata</taxon>
        <taxon>Craniata</taxon>
        <taxon>Vertebrata</taxon>
        <taxon>Euteleostomi</taxon>
        <taxon>Mammalia</taxon>
        <taxon>Eutheria</taxon>
        <taxon>Euarchontoglires</taxon>
        <taxon>Glires</taxon>
        <taxon>Rodentia</taxon>
        <taxon>Myomorpha</taxon>
        <taxon>Muroidea</taxon>
        <taxon>Cricetidae</taxon>
        <taxon>Arvicolinae</taxon>
        <taxon>Myodes</taxon>
    </lineage>
</organism>
<keyword evidence="2" id="KW-1185">Reference proteome</keyword>
<dbReference type="Proteomes" id="UP001488838">
    <property type="component" value="Unassembled WGS sequence"/>
</dbReference>
<accession>A0AAW0JMG4</accession>
<evidence type="ECO:0000313" key="2">
    <source>
        <dbReference type="Proteomes" id="UP001488838"/>
    </source>
</evidence>
<evidence type="ECO:0000313" key="1">
    <source>
        <dbReference type="EMBL" id="KAK7827738.1"/>
    </source>
</evidence>
<name>A0AAW0JMG4_MYOGA</name>
<sequence length="138" mass="14607">MNRVWPVPSTEIYRHLACSRALCSSAQCRVSRPVGCAALLETDGSSLGRQITTSAPPGAPYFLQPPGGCPLSLERMLGIVSSSLLSMSALLALQEVTGTGALPGVCGPQRTREWTAGPPLKVKLGTAHSQHPETDFFF</sequence>
<proteinExistence type="predicted"/>